<organism evidence="2 3">
    <name type="scientific">Lophiostoma macrostomum CBS 122681</name>
    <dbReference type="NCBI Taxonomy" id="1314788"/>
    <lineage>
        <taxon>Eukaryota</taxon>
        <taxon>Fungi</taxon>
        <taxon>Dikarya</taxon>
        <taxon>Ascomycota</taxon>
        <taxon>Pezizomycotina</taxon>
        <taxon>Dothideomycetes</taxon>
        <taxon>Pleosporomycetidae</taxon>
        <taxon>Pleosporales</taxon>
        <taxon>Lophiostomataceae</taxon>
        <taxon>Lophiostoma</taxon>
    </lineage>
</organism>
<dbReference type="EMBL" id="MU004400">
    <property type="protein sequence ID" value="KAF2652501.1"/>
    <property type="molecule type" value="Genomic_DNA"/>
</dbReference>
<dbReference type="InterPro" id="IPR008929">
    <property type="entry name" value="Chondroitin_lyas"/>
</dbReference>
<reference evidence="2" key="1">
    <citation type="journal article" date="2020" name="Stud. Mycol.">
        <title>101 Dothideomycetes genomes: a test case for predicting lifestyles and emergence of pathogens.</title>
        <authorList>
            <person name="Haridas S."/>
            <person name="Albert R."/>
            <person name="Binder M."/>
            <person name="Bloem J."/>
            <person name="Labutti K."/>
            <person name="Salamov A."/>
            <person name="Andreopoulos B."/>
            <person name="Baker S."/>
            <person name="Barry K."/>
            <person name="Bills G."/>
            <person name="Bluhm B."/>
            <person name="Cannon C."/>
            <person name="Castanera R."/>
            <person name="Culley D."/>
            <person name="Daum C."/>
            <person name="Ezra D."/>
            <person name="Gonzalez J."/>
            <person name="Henrissat B."/>
            <person name="Kuo A."/>
            <person name="Liang C."/>
            <person name="Lipzen A."/>
            <person name="Lutzoni F."/>
            <person name="Magnuson J."/>
            <person name="Mondo S."/>
            <person name="Nolan M."/>
            <person name="Ohm R."/>
            <person name="Pangilinan J."/>
            <person name="Park H.-J."/>
            <person name="Ramirez L."/>
            <person name="Alfaro M."/>
            <person name="Sun H."/>
            <person name="Tritt A."/>
            <person name="Yoshinaga Y."/>
            <person name="Zwiers L.-H."/>
            <person name="Turgeon B."/>
            <person name="Goodwin S."/>
            <person name="Spatafora J."/>
            <person name="Crous P."/>
            <person name="Grigoriev I."/>
        </authorList>
    </citation>
    <scope>NUCLEOTIDE SEQUENCE</scope>
    <source>
        <strain evidence="2">CBS 122681</strain>
    </source>
</reference>
<evidence type="ECO:0000256" key="1">
    <source>
        <dbReference type="SAM" id="SignalP"/>
    </source>
</evidence>
<keyword evidence="3" id="KW-1185">Reference proteome</keyword>
<dbReference type="SUPFAM" id="SSF48230">
    <property type="entry name" value="Chondroitin AC/alginate lyase"/>
    <property type="match status" value="1"/>
</dbReference>
<dbReference type="OrthoDB" id="5302720at2759"/>
<proteinExistence type="predicted"/>
<sequence>MPKLVFLLFLARIGVTTISEIPSIYGPVYPVVGDAHINPSEHLKTKPGNFVHPGIWHTHDDLERMRSNVNNGTEPWKSAFTTFSNDSYSLASYTMQGPKTVLSRGAVSNYTSFTNDARAAWQNALMWYITRDDAHWTRSTTILDAWGSNLTNIIGTDRSLLVALDGDLFINAAEIMRWEGGWVESGAKWQGSPGFSNQIYWLFSRQSVVVGQANYGMASIKALLSFAVYLDDVILWNYAINEYLNNPCAGAPYLWHPETGQSVESGRDQSHSMSGLAWASYAARVGQSQGSDLYSISNNTILKGAEYTAAFNLNASVSYDPKWYRCEAVLVNGPWANISTANFGINNKGKPMWDIIYYEFAVRRGLEAPWTSKAKEAQGLEGNAVSNDVTSWGDLIWS</sequence>
<feature type="chain" id="PRO_5025497430" evidence="1">
    <location>
        <begin position="19"/>
        <end position="398"/>
    </location>
</feature>
<feature type="signal peptide" evidence="1">
    <location>
        <begin position="1"/>
        <end position="18"/>
    </location>
</feature>
<keyword evidence="1" id="KW-0732">Signal</keyword>
<dbReference type="GO" id="GO:0016829">
    <property type="term" value="F:lyase activity"/>
    <property type="evidence" value="ECO:0007669"/>
    <property type="project" value="UniProtKB-KW"/>
</dbReference>
<dbReference type="AlphaFoldDB" id="A0A6A6T002"/>
<dbReference type="Gene3D" id="1.50.10.100">
    <property type="entry name" value="Chondroitin AC/alginate lyase"/>
    <property type="match status" value="1"/>
</dbReference>
<evidence type="ECO:0000313" key="3">
    <source>
        <dbReference type="Proteomes" id="UP000799324"/>
    </source>
</evidence>
<name>A0A6A6T002_9PLEO</name>
<dbReference type="Proteomes" id="UP000799324">
    <property type="component" value="Unassembled WGS sequence"/>
</dbReference>
<gene>
    <name evidence="2" type="ORF">K491DRAFT_604723</name>
</gene>
<accession>A0A6A6T002</accession>
<evidence type="ECO:0000313" key="2">
    <source>
        <dbReference type="EMBL" id="KAF2652501.1"/>
    </source>
</evidence>
<keyword evidence="2" id="KW-0456">Lyase</keyword>
<protein>
    <submittedName>
        <fullName evidence="2">Chondroitin AC/alginate lyase</fullName>
    </submittedName>
</protein>